<evidence type="ECO:0000313" key="2">
    <source>
        <dbReference type="EMBL" id="GJT77458.1"/>
    </source>
</evidence>
<feature type="compositionally biased region" description="Polar residues" evidence="1">
    <location>
        <begin position="104"/>
        <end position="119"/>
    </location>
</feature>
<protein>
    <submittedName>
        <fullName evidence="2">Uncharacterized protein</fullName>
    </submittedName>
</protein>
<organism evidence="2 3">
    <name type="scientific">Tanacetum coccineum</name>
    <dbReference type="NCBI Taxonomy" id="301880"/>
    <lineage>
        <taxon>Eukaryota</taxon>
        <taxon>Viridiplantae</taxon>
        <taxon>Streptophyta</taxon>
        <taxon>Embryophyta</taxon>
        <taxon>Tracheophyta</taxon>
        <taxon>Spermatophyta</taxon>
        <taxon>Magnoliopsida</taxon>
        <taxon>eudicotyledons</taxon>
        <taxon>Gunneridae</taxon>
        <taxon>Pentapetalae</taxon>
        <taxon>asterids</taxon>
        <taxon>campanulids</taxon>
        <taxon>Asterales</taxon>
        <taxon>Asteraceae</taxon>
        <taxon>Asteroideae</taxon>
        <taxon>Anthemideae</taxon>
        <taxon>Anthemidinae</taxon>
        <taxon>Tanacetum</taxon>
    </lineage>
</organism>
<accession>A0ABQ5GP74</accession>
<reference evidence="2" key="2">
    <citation type="submission" date="2022-01" db="EMBL/GenBank/DDBJ databases">
        <authorList>
            <person name="Yamashiro T."/>
            <person name="Shiraishi A."/>
            <person name="Satake H."/>
            <person name="Nakayama K."/>
        </authorList>
    </citation>
    <scope>NUCLEOTIDE SEQUENCE</scope>
</reference>
<feature type="region of interest" description="Disordered" evidence="1">
    <location>
        <begin position="92"/>
        <end position="141"/>
    </location>
</feature>
<comment type="caution">
    <text evidence="2">The sequence shown here is derived from an EMBL/GenBank/DDBJ whole genome shotgun (WGS) entry which is preliminary data.</text>
</comment>
<dbReference type="EMBL" id="BQNB010018713">
    <property type="protein sequence ID" value="GJT77458.1"/>
    <property type="molecule type" value="Genomic_DNA"/>
</dbReference>
<feature type="region of interest" description="Disordered" evidence="1">
    <location>
        <begin position="58"/>
        <end position="80"/>
    </location>
</feature>
<sequence length="206" mass="23256">MMCLRPMGFGPSHRSILALEQETLDLDVENKHKKNLKAPSNFSIYGVTTTLKLINRGPQTAHFDPQPLTPPQKTKVDTMHPEDEEFTKKFQTQADHDTKRCHHLTSSSTSALVNPSSSHPIDDENVANDEGTSRVSTPSPSRFVKSVSNDIPQIFLNPPNINSNMEPLYSLQTEILNHQNQLRDEHQNGLRSIERALKNVLKSRKK</sequence>
<keyword evidence="3" id="KW-1185">Reference proteome</keyword>
<gene>
    <name evidence="2" type="ORF">Tco_1044183</name>
</gene>
<dbReference type="Proteomes" id="UP001151760">
    <property type="component" value="Unassembled WGS sequence"/>
</dbReference>
<name>A0ABQ5GP74_9ASTR</name>
<evidence type="ECO:0000256" key="1">
    <source>
        <dbReference type="SAM" id="MobiDB-lite"/>
    </source>
</evidence>
<evidence type="ECO:0000313" key="3">
    <source>
        <dbReference type="Proteomes" id="UP001151760"/>
    </source>
</evidence>
<reference evidence="2" key="1">
    <citation type="journal article" date="2022" name="Int. J. Mol. Sci.">
        <title>Draft Genome of Tanacetum Coccineum: Genomic Comparison of Closely Related Tanacetum-Family Plants.</title>
        <authorList>
            <person name="Yamashiro T."/>
            <person name="Shiraishi A."/>
            <person name="Nakayama K."/>
            <person name="Satake H."/>
        </authorList>
    </citation>
    <scope>NUCLEOTIDE SEQUENCE</scope>
</reference>
<proteinExistence type="predicted"/>